<proteinExistence type="predicted"/>
<name>A0A6J6SCJ8_9ZZZZ</name>
<dbReference type="EMBL" id="CAEZYV010000026">
    <property type="protein sequence ID" value="CAB4732463.1"/>
    <property type="molecule type" value="Genomic_DNA"/>
</dbReference>
<dbReference type="AlphaFoldDB" id="A0A6J6SCJ8"/>
<feature type="region of interest" description="Disordered" evidence="1">
    <location>
        <begin position="77"/>
        <end position="118"/>
    </location>
</feature>
<evidence type="ECO:0000313" key="2">
    <source>
        <dbReference type="EMBL" id="CAB4732463.1"/>
    </source>
</evidence>
<protein>
    <submittedName>
        <fullName evidence="2">Unannotated protein</fullName>
    </submittedName>
</protein>
<reference evidence="2" key="1">
    <citation type="submission" date="2020-05" db="EMBL/GenBank/DDBJ databases">
        <authorList>
            <person name="Chiriac C."/>
            <person name="Salcher M."/>
            <person name="Ghai R."/>
            <person name="Kavagutti S V."/>
        </authorList>
    </citation>
    <scope>NUCLEOTIDE SEQUENCE</scope>
</reference>
<evidence type="ECO:0000256" key="1">
    <source>
        <dbReference type="SAM" id="MobiDB-lite"/>
    </source>
</evidence>
<sequence>MASDINSILKKYLAALGRNEENVADLAKNLRTWVASNGEVVKEKIENQIDENAVRMGFVKVDDLDRLMKRLADLESRVSKTEPKKARNIKSPTTPKKKTVAKSSATVKKSAPKKGANK</sequence>
<organism evidence="2">
    <name type="scientific">freshwater metagenome</name>
    <dbReference type="NCBI Taxonomy" id="449393"/>
    <lineage>
        <taxon>unclassified sequences</taxon>
        <taxon>metagenomes</taxon>
        <taxon>ecological metagenomes</taxon>
    </lineage>
</organism>
<accession>A0A6J6SCJ8</accession>
<gene>
    <name evidence="2" type="ORF">UFOPK2788_00277</name>
</gene>